<name>A0A4R6PL76_9GAMM</name>
<feature type="domain" description="ABC-type transport auxiliary lipoprotein component" evidence="2">
    <location>
        <begin position="50"/>
        <end position="168"/>
    </location>
</feature>
<dbReference type="Gene3D" id="3.40.50.10610">
    <property type="entry name" value="ABC-type transport auxiliary lipoprotein component"/>
    <property type="match status" value="1"/>
</dbReference>
<evidence type="ECO:0000259" key="2">
    <source>
        <dbReference type="Pfam" id="PF03886"/>
    </source>
</evidence>
<dbReference type="RefSeq" id="WP_166635875.1">
    <property type="nucleotide sequence ID" value="NZ_SNXI01000004.1"/>
</dbReference>
<keyword evidence="4" id="KW-1185">Reference proteome</keyword>
<gene>
    <name evidence="3" type="ORF">DEU29_10411</name>
</gene>
<evidence type="ECO:0000313" key="4">
    <source>
        <dbReference type="Proteomes" id="UP000295531"/>
    </source>
</evidence>
<dbReference type="SUPFAM" id="SSF159594">
    <property type="entry name" value="XCC0632-like"/>
    <property type="match status" value="1"/>
</dbReference>
<dbReference type="EMBL" id="SNXI01000004">
    <property type="protein sequence ID" value="TDP38911.1"/>
    <property type="molecule type" value="Genomic_DNA"/>
</dbReference>
<reference evidence="3 4" key="1">
    <citation type="submission" date="2019-03" db="EMBL/GenBank/DDBJ databases">
        <title>Freshwater and sediment microbial communities from various areas in North America, analyzing microbe dynamics in response to fracking.</title>
        <authorList>
            <person name="Lamendella R."/>
        </authorList>
    </citation>
    <scope>NUCLEOTIDE SEQUENCE [LARGE SCALE GENOMIC DNA]</scope>
    <source>
        <strain evidence="3 4">18_TX</strain>
    </source>
</reference>
<dbReference type="AlphaFoldDB" id="A0A4R6PL76"/>
<evidence type="ECO:0000256" key="1">
    <source>
        <dbReference type="SAM" id="SignalP"/>
    </source>
</evidence>
<proteinExistence type="predicted"/>
<dbReference type="Pfam" id="PF03886">
    <property type="entry name" value="ABC_trans_aux"/>
    <property type="match status" value="1"/>
</dbReference>
<feature type="signal peptide" evidence="1">
    <location>
        <begin position="1"/>
        <end position="22"/>
    </location>
</feature>
<comment type="caution">
    <text evidence="3">The sequence shown here is derived from an EMBL/GenBank/DDBJ whole genome shotgun (WGS) entry which is preliminary data.</text>
</comment>
<sequence length="174" mass="19288">MIKLIPSVAVTLVSLVALSGCASQSESVKGEYRLPLLNSSPEQVCSAAQRQVVVSDLMLSDGILLQQSATRIHAARHHRWSGSLEQQLQQSVQRVLSEPHCNGELVIQVMDFYGDDEGNAVVTGHWLYRQDDTQIEQTFSQRQPLTNDGYEALVMALNQAWSDTLEQIKNAIPN</sequence>
<dbReference type="InterPro" id="IPR005586">
    <property type="entry name" value="ABC_trans_aux"/>
</dbReference>
<accession>A0A4R6PL76</accession>
<dbReference type="PROSITE" id="PS51257">
    <property type="entry name" value="PROKAR_LIPOPROTEIN"/>
    <property type="match status" value="1"/>
</dbReference>
<feature type="chain" id="PRO_5020666339" description="ABC-type transport auxiliary lipoprotein component domain-containing protein" evidence="1">
    <location>
        <begin position="23"/>
        <end position="174"/>
    </location>
</feature>
<protein>
    <recommendedName>
        <fullName evidence="2">ABC-type transport auxiliary lipoprotein component domain-containing protein</fullName>
    </recommendedName>
</protein>
<organism evidence="3 4">
    <name type="scientific">Idiomarina aquatica</name>
    <dbReference type="NCBI Taxonomy" id="1327752"/>
    <lineage>
        <taxon>Bacteria</taxon>
        <taxon>Pseudomonadati</taxon>
        <taxon>Pseudomonadota</taxon>
        <taxon>Gammaproteobacteria</taxon>
        <taxon>Alteromonadales</taxon>
        <taxon>Idiomarinaceae</taxon>
        <taxon>Idiomarina</taxon>
    </lineage>
</organism>
<keyword evidence="1" id="KW-0732">Signal</keyword>
<dbReference type="Proteomes" id="UP000295531">
    <property type="component" value="Unassembled WGS sequence"/>
</dbReference>
<evidence type="ECO:0000313" key="3">
    <source>
        <dbReference type="EMBL" id="TDP38911.1"/>
    </source>
</evidence>